<evidence type="ECO:0000256" key="2">
    <source>
        <dbReference type="ARBA" id="ARBA00022801"/>
    </source>
</evidence>
<keyword evidence="5" id="KW-1185">Reference proteome</keyword>
<dbReference type="InterPro" id="IPR000917">
    <property type="entry name" value="Sulfatase_N"/>
</dbReference>
<proteinExistence type="inferred from homology"/>
<dbReference type="InterPro" id="IPR052701">
    <property type="entry name" value="GAG_Ulvan_Degrading_Sulfatases"/>
</dbReference>
<dbReference type="Proteomes" id="UP000746690">
    <property type="component" value="Unassembled WGS sequence"/>
</dbReference>
<dbReference type="PROSITE" id="PS00523">
    <property type="entry name" value="SULFATASE_1"/>
    <property type="match status" value="1"/>
</dbReference>
<dbReference type="PANTHER" id="PTHR43751:SF7">
    <property type="entry name" value="ARYLSULPHATASE A"/>
    <property type="match status" value="1"/>
</dbReference>
<comment type="similarity">
    <text evidence="1">Belongs to the sulfatase family.</text>
</comment>
<dbReference type="SUPFAM" id="SSF53649">
    <property type="entry name" value="Alkaline phosphatase-like"/>
    <property type="match status" value="1"/>
</dbReference>
<dbReference type="Gene3D" id="3.40.720.10">
    <property type="entry name" value="Alkaline Phosphatase, subunit A"/>
    <property type="match status" value="1"/>
</dbReference>
<dbReference type="EMBL" id="JABBHF010000009">
    <property type="protein sequence ID" value="NMH88919.1"/>
    <property type="molecule type" value="Genomic_DNA"/>
</dbReference>
<organism evidence="4 5">
    <name type="scientific">Flavivirga algicola</name>
    <dbReference type="NCBI Taxonomy" id="2729136"/>
    <lineage>
        <taxon>Bacteria</taxon>
        <taxon>Pseudomonadati</taxon>
        <taxon>Bacteroidota</taxon>
        <taxon>Flavobacteriia</taxon>
        <taxon>Flavobacteriales</taxon>
        <taxon>Flavobacteriaceae</taxon>
        <taxon>Flavivirga</taxon>
    </lineage>
</organism>
<dbReference type="InterPro" id="IPR024607">
    <property type="entry name" value="Sulfatase_CS"/>
</dbReference>
<dbReference type="PANTHER" id="PTHR43751">
    <property type="entry name" value="SULFATASE"/>
    <property type="match status" value="1"/>
</dbReference>
<keyword evidence="2" id="KW-0378">Hydrolase</keyword>
<accession>A0ABX1RZA4</accession>
<gene>
    <name evidence="4" type="ORF">HHX25_15500</name>
</gene>
<sequence length="524" mass="58465">MKRIKPLILLALVFVISINCKEKKATPIPETVKVEDSKTAKPNIVVIYVDDLGYGDVGFNGATEIKTPNLDKLANNGVRFTNGFASSATCTPSRYALLTGTYPWREKNAKILPGTAPLIISTDQMTVPKMLKTKGYHTGIVGKWHLGLGTGHVNWNEHVSPGPNEVGFDYSYIMAATQDRVPTVYIENGDVVGLDPNDPIEISYKENFEGQPTGKANPELTNMKWHHGHNNTIVNGIPRIGYMKGGEKAKWKDEDMADHFLKGAQDYVKKHKDEPFFLYYAMQQPHVPRTPHPRFVGASGLGPRGDVIVEADWCIGEFIKTLETEGLLENTLIVFTSDNGPVLNDGYFDDADTKIGKHTPAGKLRGGKYSLFEAGTRMPFFTYWKGTIQPSVSDALVCQLDLLSSIAKLVESDVRVEDSQELLDVFMGKSQKGRESLVIEATSRTAYKEGDWVMIPPYEGPTVLKDVQIEIGNSEDFQLYNLKEDISQQHNLAETNKEKLQEMIAKFETIRGKDYNKTQKIELK</sequence>
<dbReference type="Pfam" id="PF00884">
    <property type="entry name" value="Sulfatase"/>
    <property type="match status" value="1"/>
</dbReference>
<evidence type="ECO:0000259" key="3">
    <source>
        <dbReference type="Pfam" id="PF00884"/>
    </source>
</evidence>
<protein>
    <submittedName>
        <fullName evidence="4">Arylsulfatase</fullName>
    </submittedName>
</protein>
<name>A0ABX1RZA4_9FLAO</name>
<dbReference type="PROSITE" id="PS00149">
    <property type="entry name" value="SULFATASE_2"/>
    <property type="match status" value="1"/>
</dbReference>
<evidence type="ECO:0000256" key="1">
    <source>
        <dbReference type="ARBA" id="ARBA00008779"/>
    </source>
</evidence>
<evidence type="ECO:0000313" key="4">
    <source>
        <dbReference type="EMBL" id="NMH88919.1"/>
    </source>
</evidence>
<dbReference type="RefSeq" id="WP_169675390.1">
    <property type="nucleotide sequence ID" value="NZ_JABBHF010000009.1"/>
</dbReference>
<comment type="caution">
    <text evidence="4">The sequence shown here is derived from an EMBL/GenBank/DDBJ whole genome shotgun (WGS) entry which is preliminary data.</text>
</comment>
<evidence type="ECO:0000313" key="5">
    <source>
        <dbReference type="Proteomes" id="UP000746690"/>
    </source>
</evidence>
<dbReference type="Gene3D" id="3.30.1120.10">
    <property type="match status" value="1"/>
</dbReference>
<dbReference type="CDD" id="cd16143">
    <property type="entry name" value="ARS_like"/>
    <property type="match status" value="1"/>
</dbReference>
<feature type="domain" description="Sulfatase N-terminal" evidence="3">
    <location>
        <begin position="42"/>
        <end position="410"/>
    </location>
</feature>
<reference evidence="4 5" key="1">
    <citation type="submission" date="2020-04" db="EMBL/GenBank/DDBJ databases">
        <title>A Flavivirga sp. nov.</title>
        <authorList>
            <person name="Sun X."/>
        </authorList>
    </citation>
    <scope>NUCLEOTIDE SEQUENCE [LARGE SCALE GENOMIC DNA]</scope>
    <source>
        <strain evidence="4 5">Y03</strain>
    </source>
</reference>
<dbReference type="InterPro" id="IPR017850">
    <property type="entry name" value="Alkaline_phosphatase_core_sf"/>
</dbReference>